<organism evidence="1 2">
    <name type="scientific">Smallanthus sonchifolius</name>
    <dbReference type="NCBI Taxonomy" id="185202"/>
    <lineage>
        <taxon>Eukaryota</taxon>
        <taxon>Viridiplantae</taxon>
        <taxon>Streptophyta</taxon>
        <taxon>Embryophyta</taxon>
        <taxon>Tracheophyta</taxon>
        <taxon>Spermatophyta</taxon>
        <taxon>Magnoliopsida</taxon>
        <taxon>eudicotyledons</taxon>
        <taxon>Gunneridae</taxon>
        <taxon>Pentapetalae</taxon>
        <taxon>asterids</taxon>
        <taxon>campanulids</taxon>
        <taxon>Asterales</taxon>
        <taxon>Asteraceae</taxon>
        <taxon>Asteroideae</taxon>
        <taxon>Heliantheae alliance</taxon>
        <taxon>Millerieae</taxon>
        <taxon>Smallanthus</taxon>
    </lineage>
</organism>
<evidence type="ECO:0000313" key="1">
    <source>
        <dbReference type="EMBL" id="KAI3775056.1"/>
    </source>
</evidence>
<dbReference type="EMBL" id="CM042033">
    <property type="protein sequence ID" value="KAI3775056.1"/>
    <property type="molecule type" value="Genomic_DNA"/>
</dbReference>
<keyword evidence="2" id="KW-1185">Reference proteome</keyword>
<sequence length="122" mass="13013">MVANFSSTAIIPKPKLSARNLSVSFQGPSFALSVSKASKPPPAASNNGSIPGKPEMRVVTSFALPVTRTATTVRALQKSMIGETKLKSYKPGIREINKNIDKLFNDYDNSNRALSDATPCAS</sequence>
<reference evidence="1 2" key="2">
    <citation type="journal article" date="2022" name="Mol. Ecol. Resour.">
        <title>The genomes of chicory, endive, great burdock and yacon provide insights into Asteraceae paleo-polyploidization history and plant inulin production.</title>
        <authorList>
            <person name="Fan W."/>
            <person name="Wang S."/>
            <person name="Wang H."/>
            <person name="Wang A."/>
            <person name="Jiang F."/>
            <person name="Liu H."/>
            <person name="Zhao H."/>
            <person name="Xu D."/>
            <person name="Zhang Y."/>
        </authorList>
    </citation>
    <scope>NUCLEOTIDE SEQUENCE [LARGE SCALE GENOMIC DNA]</scope>
    <source>
        <strain evidence="2">cv. Yunnan</strain>
        <tissue evidence="1">Leaves</tissue>
    </source>
</reference>
<proteinExistence type="predicted"/>
<comment type="caution">
    <text evidence="1">The sequence shown here is derived from an EMBL/GenBank/DDBJ whole genome shotgun (WGS) entry which is preliminary data.</text>
</comment>
<gene>
    <name evidence="1" type="ORF">L1987_49624</name>
</gene>
<accession>A0ACB9FVS9</accession>
<reference evidence="2" key="1">
    <citation type="journal article" date="2022" name="Mol. Ecol. Resour.">
        <title>The genomes of chicory, endive, great burdock and yacon provide insights into Asteraceae palaeo-polyploidization history and plant inulin production.</title>
        <authorList>
            <person name="Fan W."/>
            <person name="Wang S."/>
            <person name="Wang H."/>
            <person name="Wang A."/>
            <person name="Jiang F."/>
            <person name="Liu H."/>
            <person name="Zhao H."/>
            <person name="Xu D."/>
            <person name="Zhang Y."/>
        </authorList>
    </citation>
    <scope>NUCLEOTIDE SEQUENCE [LARGE SCALE GENOMIC DNA]</scope>
    <source>
        <strain evidence="2">cv. Yunnan</strain>
    </source>
</reference>
<dbReference type="Proteomes" id="UP001056120">
    <property type="component" value="Linkage Group LG16"/>
</dbReference>
<protein>
    <submittedName>
        <fullName evidence="1">Uncharacterized protein</fullName>
    </submittedName>
</protein>
<evidence type="ECO:0000313" key="2">
    <source>
        <dbReference type="Proteomes" id="UP001056120"/>
    </source>
</evidence>
<name>A0ACB9FVS9_9ASTR</name>